<dbReference type="EMBL" id="KF302556">
    <property type="protein sequence ID" value="AID23555.1"/>
    <property type="molecule type" value="mRNA"/>
</dbReference>
<proteinExistence type="evidence at transcript level"/>
<evidence type="ECO:0000313" key="1">
    <source>
        <dbReference type="EMBL" id="AID23555.1"/>
    </source>
</evidence>
<reference evidence="1" key="1">
    <citation type="submission" date="2013-06" db="EMBL/GenBank/DDBJ databases">
        <title>Differently expressed genes of marine diatom grown under ocean acidification and different light conditions.</title>
        <authorList>
            <person name="Wang K.-J."/>
            <person name="Zhuang S.-F."/>
            <person name="Ren H.-L."/>
            <person name="Chen F.-Y."/>
            <person name="Li Y.-H."/>
            <person name="Chen R.-Y."/>
            <person name="Gao K.-S."/>
        </authorList>
    </citation>
    <scope>NUCLEOTIDE SEQUENCE</scope>
</reference>
<accession>A0A172E6U5</accession>
<dbReference type="AlphaFoldDB" id="A0A172E6U5"/>
<protein>
    <submittedName>
        <fullName evidence="1">Uncharacterized protein</fullName>
    </submittedName>
</protein>
<name>A0A172E6U5_PHATR</name>
<feature type="non-terminal residue" evidence="1">
    <location>
        <position position="1"/>
    </location>
</feature>
<sequence>YAGSTFLRRARSLRSRLTTPNRSTPESPLFKQLTYMYVFCSLAVV</sequence>
<organism evidence="1">
    <name type="scientific">Phaeodactylum tricornutum</name>
    <name type="common">Diatom</name>
    <dbReference type="NCBI Taxonomy" id="2850"/>
    <lineage>
        <taxon>Eukaryota</taxon>
        <taxon>Sar</taxon>
        <taxon>Stramenopiles</taxon>
        <taxon>Ochrophyta</taxon>
        <taxon>Bacillariophyta</taxon>
        <taxon>Bacillariophyceae</taxon>
        <taxon>Bacillariophycidae</taxon>
        <taxon>Naviculales</taxon>
        <taxon>Phaeodactylaceae</taxon>
        <taxon>Phaeodactylum</taxon>
    </lineage>
</organism>